<dbReference type="RefSeq" id="XP_028995811.1">
    <property type="nucleotide sequence ID" value="XM_029139978.3"/>
</dbReference>
<dbReference type="KEGG" id="bspl:114848998"/>
<gene>
    <name evidence="5 6 7" type="primary">LOC114848998</name>
</gene>
<evidence type="ECO:0000313" key="5">
    <source>
        <dbReference type="RefSeq" id="XP_028995811.1"/>
    </source>
</evidence>
<evidence type="ECO:0000313" key="7">
    <source>
        <dbReference type="RefSeq" id="XP_028995813.1"/>
    </source>
</evidence>
<name>A0A6P7LNG2_BETSP</name>
<dbReference type="GeneTree" id="ENSGT00940000163581"/>
<dbReference type="SUPFAM" id="SSF52540">
    <property type="entry name" value="P-loop containing nucleoside triphosphate hydrolases"/>
    <property type="match status" value="1"/>
</dbReference>
<keyword evidence="4" id="KW-1185">Reference proteome</keyword>
<sequence>MVKSSLSEEQQRKLLSLFGRVRLHLLYKTSVHGLVDGYLARCSKQGPTVVVAYNSSGFVFGAYTSKSYVQCGQDIYDKEAFLYSISPKKDKPIKVTGIPGQPAFTDGNFGPHFGALSFLYGNQPRVHSNPGQWFNINSAAMHGGDMALTDTEVFRVEDLGDLLDKPWRTIQWTAERKQALRKFIQSYRTEIKTVHQARVLLVGQIGSGKSSFFNSLNSIFRGNMTYQANAGIEDGKSVTTQFRSYSIKAGKGGGAIPLILCDTMGLDESADLGIDVDDIISVCKGHVKDRYQFSPAAPLQENSLSYRKHVTLNDLISCVVYVVDTCKVSVLGQKMLDNFAAIRKRTNLLGIRQILLMTKVDEACPLVAKDLKNIYRSVYIQQMARRLSDSLGLPLSNVIPVKNYSDELDLDQDIDILLLGAVEQMLNCSDSFFENLDIDEQQNDQEELYRSSDHPRPAFTERTEQRVV</sequence>
<accession>A0A6P7LNG2</accession>
<comment type="similarity">
    <text evidence="1">Belongs to the IFI44 family.</text>
</comment>
<dbReference type="OrthoDB" id="25620at2759"/>
<dbReference type="RefSeq" id="XP_028995812.1">
    <property type="nucleotide sequence ID" value="XM_029139979.3"/>
</dbReference>
<dbReference type="GO" id="GO:0006955">
    <property type="term" value="P:immune response"/>
    <property type="evidence" value="ECO:0007669"/>
    <property type="project" value="TreeGrafter"/>
</dbReference>
<dbReference type="Pfam" id="PF07534">
    <property type="entry name" value="TLD"/>
    <property type="match status" value="1"/>
</dbReference>
<feature type="domain" description="TLDc" evidence="3">
    <location>
        <begin position="1"/>
        <end position="157"/>
    </location>
</feature>
<dbReference type="PANTHER" id="PTHR14241">
    <property type="entry name" value="INTERFERON-INDUCED PROTEIN 44"/>
    <property type="match status" value="1"/>
</dbReference>
<evidence type="ECO:0000313" key="6">
    <source>
        <dbReference type="RefSeq" id="XP_028995812.1"/>
    </source>
</evidence>
<feature type="region of interest" description="Disordered" evidence="2">
    <location>
        <begin position="444"/>
        <end position="468"/>
    </location>
</feature>
<evidence type="ECO:0000313" key="4">
    <source>
        <dbReference type="Proteomes" id="UP000515150"/>
    </source>
</evidence>
<dbReference type="Proteomes" id="UP000515150">
    <property type="component" value="Chromosome 22"/>
</dbReference>
<organism evidence="4 6">
    <name type="scientific">Betta splendens</name>
    <name type="common">Siamese fighting fish</name>
    <dbReference type="NCBI Taxonomy" id="158456"/>
    <lineage>
        <taxon>Eukaryota</taxon>
        <taxon>Metazoa</taxon>
        <taxon>Chordata</taxon>
        <taxon>Craniata</taxon>
        <taxon>Vertebrata</taxon>
        <taxon>Euteleostomi</taxon>
        <taxon>Actinopterygii</taxon>
        <taxon>Neopterygii</taxon>
        <taxon>Teleostei</taxon>
        <taxon>Neoteleostei</taxon>
        <taxon>Acanthomorphata</taxon>
        <taxon>Anabantaria</taxon>
        <taxon>Anabantiformes</taxon>
        <taxon>Anabantoidei</taxon>
        <taxon>Osphronemidae</taxon>
        <taxon>Betta</taxon>
    </lineage>
</organism>
<dbReference type="InterPro" id="IPR006571">
    <property type="entry name" value="TLDc_dom"/>
</dbReference>
<dbReference type="InterPro" id="IPR027417">
    <property type="entry name" value="P-loop_NTPase"/>
</dbReference>
<proteinExistence type="inferred from homology"/>
<dbReference type="AlphaFoldDB" id="A0A6P7LNG2"/>
<dbReference type="RefSeq" id="XP_028995813.1">
    <property type="nucleotide sequence ID" value="XM_029139980.3"/>
</dbReference>
<evidence type="ECO:0000256" key="1">
    <source>
        <dbReference type="ARBA" id="ARBA00009243"/>
    </source>
</evidence>
<evidence type="ECO:0000259" key="3">
    <source>
        <dbReference type="PROSITE" id="PS51886"/>
    </source>
</evidence>
<reference evidence="5 6" key="1">
    <citation type="submission" date="2025-04" db="UniProtKB">
        <authorList>
            <consortium name="RefSeq"/>
        </authorList>
    </citation>
    <scope>IDENTIFICATION</scope>
</reference>
<dbReference type="GeneID" id="114848998"/>
<protein>
    <submittedName>
        <fullName evidence="5 6">Interferon-induced protein 44-like</fullName>
    </submittedName>
</protein>
<feature type="compositionally biased region" description="Basic and acidic residues" evidence="2">
    <location>
        <begin position="447"/>
        <end position="468"/>
    </location>
</feature>
<dbReference type="PANTHER" id="PTHR14241:SF32">
    <property type="entry name" value="VWFA DOMAIN-CONTAINING PROTEIN-RELATED"/>
    <property type="match status" value="1"/>
</dbReference>
<dbReference type="Gene3D" id="3.40.50.300">
    <property type="entry name" value="P-loop containing nucleotide triphosphate hydrolases"/>
    <property type="match status" value="1"/>
</dbReference>
<dbReference type="CDD" id="cd00882">
    <property type="entry name" value="Ras_like_GTPase"/>
    <property type="match status" value="1"/>
</dbReference>
<evidence type="ECO:0000256" key="2">
    <source>
        <dbReference type="SAM" id="MobiDB-lite"/>
    </source>
</evidence>
<dbReference type="PROSITE" id="PS51886">
    <property type="entry name" value="TLDC"/>
    <property type="match status" value="1"/>
</dbReference>